<dbReference type="OrthoDB" id="416253at2759"/>
<feature type="domain" description="NADP-dependent oxidoreductase" evidence="10">
    <location>
        <begin position="34"/>
        <end position="269"/>
    </location>
</feature>
<dbReference type="STRING" id="5486.A0A367XLM0"/>
<dbReference type="PIRSF" id="PIRSF000097">
    <property type="entry name" value="AKR"/>
    <property type="match status" value="1"/>
</dbReference>
<dbReference type="InterPro" id="IPR018170">
    <property type="entry name" value="Aldo/ket_reductase_CS"/>
</dbReference>
<evidence type="ECO:0000256" key="3">
    <source>
        <dbReference type="ARBA" id="ARBA00051098"/>
    </source>
</evidence>
<sequence>MSNLTSSIQLTKQSTYKLNNGLHIPVAAFGTYLIDRSKAAALVYKALEDGYRHIDTAIAYQNQGEVAQGIAKFLKDHSDVKREDIWFTTKIDNGSQGYEQTKKAVELIAKEVKQYIDYVDLILIHSPKTSKERRLGTYKYLQELVLNPNNDVLNLKSVGVSNYGVAHLEELFNWEEYLIKPVVDQLEVHPWLPRLELREYLYKHDILVEAYSPLTQGYKLNDPELLQLAKEYNLSTVDILLKWSYLQGFIVLAKTDKPERIKQNLSVLPCGKQNDDELQEGVNLGIVDLDPDLIEKLNKPESHEVLTWGGVDPTLFEDK</sequence>
<dbReference type="GO" id="GO:0047011">
    <property type="term" value="F:2-dehydropantolactone reductase (A-specific) activity"/>
    <property type="evidence" value="ECO:0007669"/>
    <property type="project" value="UniProtKB-ARBA"/>
</dbReference>
<dbReference type="InterPro" id="IPR023210">
    <property type="entry name" value="NADP_OxRdtase_dom"/>
</dbReference>
<feature type="active site" description="Proton donor" evidence="7">
    <location>
        <position position="60"/>
    </location>
</feature>
<comment type="caution">
    <text evidence="11">The sequence shown here is derived from an EMBL/GenBank/DDBJ whole genome shotgun (WGS) entry which is preliminary data.</text>
</comment>
<dbReference type="PANTHER" id="PTHR43827:SF13">
    <property type="entry name" value="ALDO_KETO REDUCTASE FAMILY PROTEIN"/>
    <property type="match status" value="1"/>
</dbReference>
<keyword evidence="1" id="KW-0560">Oxidoreductase</keyword>
<evidence type="ECO:0000256" key="5">
    <source>
        <dbReference type="ARBA" id="ARBA00079693"/>
    </source>
</evidence>
<evidence type="ECO:0000313" key="12">
    <source>
        <dbReference type="Proteomes" id="UP000253472"/>
    </source>
</evidence>
<feature type="site" description="Lowers pKa of active site Tyr" evidence="9">
    <location>
        <position position="90"/>
    </location>
</feature>
<feature type="binding site" evidence="8">
    <location>
        <position position="125"/>
    </location>
    <ligand>
        <name>substrate</name>
    </ligand>
</feature>
<evidence type="ECO:0000313" key="11">
    <source>
        <dbReference type="EMBL" id="RCK54458.1"/>
    </source>
</evidence>
<evidence type="ECO:0000256" key="4">
    <source>
        <dbReference type="ARBA" id="ARBA00066965"/>
    </source>
</evidence>
<dbReference type="PRINTS" id="PR00069">
    <property type="entry name" value="ALDKETRDTASE"/>
</dbReference>
<dbReference type="FunFam" id="3.20.20.100:FF:000002">
    <property type="entry name" value="2,5-diketo-D-gluconic acid reductase A"/>
    <property type="match status" value="1"/>
</dbReference>
<evidence type="ECO:0000259" key="10">
    <source>
        <dbReference type="Pfam" id="PF00248"/>
    </source>
</evidence>
<keyword evidence="12" id="KW-1185">Reference proteome</keyword>
<dbReference type="GO" id="GO:0042180">
    <property type="term" value="P:ketone metabolic process"/>
    <property type="evidence" value="ECO:0007669"/>
    <property type="project" value="UniProtKB-ARBA"/>
</dbReference>
<dbReference type="Pfam" id="PF00248">
    <property type="entry name" value="Aldo_ket_red"/>
    <property type="match status" value="1"/>
</dbReference>
<dbReference type="InterPro" id="IPR020471">
    <property type="entry name" value="AKR"/>
</dbReference>
<dbReference type="AlphaFoldDB" id="A0A367XLM0"/>
<evidence type="ECO:0000256" key="7">
    <source>
        <dbReference type="PIRSR" id="PIRSR000097-1"/>
    </source>
</evidence>
<gene>
    <name evidence="11" type="ORF">Cantr_04405</name>
</gene>
<dbReference type="EMBL" id="QLNQ01000030">
    <property type="protein sequence ID" value="RCK54458.1"/>
    <property type="molecule type" value="Genomic_DNA"/>
</dbReference>
<evidence type="ECO:0000256" key="1">
    <source>
        <dbReference type="ARBA" id="ARBA00023002"/>
    </source>
</evidence>
<dbReference type="InterPro" id="IPR036812">
    <property type="entry name" value="NAD(P)_OxRdtase_dom_sf"/>
</dbReference>
<evidence type="ECO:0000256" key="9">
    <source>
        <dbReference type="PIRSR" id="PIRSR000097-3"/>
    </source>
</evidence>
<dbReference type="EC" id="1.1.1.358" evidence="4"/>
<evidence type="ECO:0000256" key="2">
    <source>
        <dbReference type="ARBA" id="ARBA00050878"/>
    </source>
</evidence>
<dbReference type="SUPFAM" id="SSF51430">
    <property type="entry name" value="NAD(P)-linked oxidoreductase"/>
    <property type="match status" value="1"/>
</dbReference>
<organism evidence="11 12">
    <name type="scientific">Candida viswanathii</name>
    <dbReference type="NCBI Taxonomy" id="5486"/>
    <lineage>
        <taxon>Eukaryota</taxon>
        <taxon>Fungi</taxon>
        <taxon>Dikarya</taxon>
        <taxon>Ascomycota</taxon>
        <taxon>Saccharomycotina</taxon>
        <taxon>Pichiomycetes</taxon>
        <taxon>Debaryomycetaceae</taxon>
        <taxon>Candida/Lodderomyces clade</taxon>
        <taxon>Candida</taxon>
    </lineage>
</organism>
<reference evidence="11 12" key="1">
    <citation type="submission" date="2018-06" db="EMBL/GenBank/DDBJ databases">
        <title>Whole genome sequencing of Candida tropicalis (genome annotated by CSBL at Korea University).</title>
        <authorList>
            <person name="Ahn J."/>
        </authorList>
    </citation>
    <scope>NUCLEOTIDE SEQUENCE [LARGE SCALE GENOMIC DNA]</scope>
    <source>
        <strain evidence="11 12">ATCC 20962</strain>
    </source>
</reference>
<name>A0A367XLM0_9ASCO</name>
<accession>A0A367XLM0</accession>
<dbReference type="CDD" id="cd19071">
    <property type="entry name" value="AKR_AKR1-5-like"/>
    <property type="match status" value="1"/>
</dbReference>
<dbReference type="PROSITE" id="PS00063">
    <property type="entry name" value="ALDOKETO_REDUCTASE_3"/>
    <property type="match status" value="1"/>
</dbReference>
<evidence type="ECO:0000256" key="6">
    <source>
        <dbReference type="ARBA" id="ARBA00081322"/>
    </source>
</evidence>
<comment type="catalytic activity">
    <reaction evidence="2">
        <text>(R)-pantolactone + NADP(+) = 2-dehydropantolactone + NADPH + H(+)</text>
        <dbReference type="Rhea" id="RHEA:18981"/>
        <dbReference type="ChEBI" id="CHEBI:15378"/>
        <dbReference type="ChEBI" id="CHEBI:16719"/>
        <dbReference type="ChEBI" id="CHEBI:18395"/>
        <dbReference type="ChEBI" id="CHEBI:57783"/>
        <dbReference type="ChEBI" id="CHEBI:58349"/>
        <dbReference type="EC" id="1.1.1.358"/>
    </reaction>
</comment>
<dbReference type="Proteomes" id="UP000253472">
    <property type="component" value="Unassembled WGS sequence"/>
</dbReference>
<dbReference type="PANTHER" id="PTHR43827">
    <property type="entry name" value="2,5-DIKETO-D-GLUCONIC ACID REDUCTASE"/>
    <property type="match status" value="1"/>
</dbReference>
<evidence type="ECO:0000256" key="8">
    <source>
        <dbReference type="PIRSR" id="PIRSR000097-2"/>
    </source>
</evidence>
<dbReference type="Gene3D" id="3.20.20.100">
    <property type="entry name" value="NADP-dependent oxidoreductase domain"/>
    <property type="match status" value="1"/>
</dbReference>
<protein>
    <recommendedName>
        <fullName evidence="5">2-dehydropantolactone reductase</fullName>
        <ecNumber evidence="4">1.1.1.358</ecNumber>
    </recommendedName>
    <alternativeName>
        <fullName evidence="5">2-dehydropantolactone reductase</fullName>
    </alternativeName>
    <alternativeName>
        <fullName evidence="6">Ketopantoyl-lactone reductase</fullName>
    </alternativeName>
</protein>
<proteinExistence type="predicted"/>
<comment type="catalytic activity">
    <reaction evidence="3">
        <text>isatin + NADPH + H(+) = 3-hydroxyindolin-2-one + NADP(+)</text>
        <dbReference type="Rhea" id="RHEA:68608"/>
        <dbReference type="ChEBI" id="CHEBI:15378"/>
        <dbReference type="ChEBI" id="CHEBI:27539"/>
        <dbReference type="ChEBI" id="CHEBI:28536"/>
        <dbReference type="ChEBI" id="CHEBI:57783"/>
        <dbReference type="ChEBI" id="CHEBI:58349"/>
    </reaction>
</comment>